<reference evidence="7" key="2">
    <citation type="submission" date="2022-09" db="EMBL/GenBank/DDBJ databases">
        <title>Biosynthetic gene clusters of Dactylosporangioum fulvum.</title>
        <authorList>
            <person name="Caradec T."/>
        </authorList>
    </citation>
    <scope>NUCLEOTIDE SEQUENCE</scope>
    <source>
        <strain evidence="7">NRRL B-16292</strain>
    </source>
</reference>
<evidence type="ECO:0000313" key="7">
    <source>
        <dbReference type="EMBL" id="UWP86575.1"/>
    </source>
</evidence>
<organism evidence="7 8">
    <name type="scientific">Dactylosporangium fulvum</name>
    <dbReference type="NCBI Taxonomy" id="53359"/>
    <lineage>
        <taxon>Bacteria</taxon>
        <taxon>Bacillati</taxon>
        <taxon>Actinomycetota</taxon>
        <taxon>Actinomycetes</taxon>
        <taxon>Micromonosporales</taxon>
        <taxon>Micromonosporaceae</taxon>
        <taxon>Dactylosporangium</taxon>
    </lineage>
</organism>
<proteinExistence type="inferred from homology"/>
<comment type="cofactor">
    <cofactor evidence="1">
        <name>Zn(2+)</name>
        <dbReference type="ChEBI" id="CHEBI:29105"/>
    </cofactor>
</comment>
<dbReference type="Gene3D" id="2.30.40.10">
    <property type="entry name" value="Urease, subunit C, domain 1"/>
    <property type="match status" value="1"/>
</dbReference>
<evidence type="ECO:0000256" key="4">
    <source>
        <dbReference type="ARBA" id="ARBA00022723"/>
    </source>
</evidence>
<protein>
    <submittedName>
        <fullName evidence="7">Amidohydrolase family protein</fullName>
    </submittedName>
</protein>
<keyword evidence="8" id="KW-1185">Reference proteome</keyword>
<evidence type="ECO:0000256" key="3">
    <source>
        <dbReference type="ARBA" id="ARBA00010286"/>
    </source>
</evidence>
<dbReference type="PANTHER" id="PTHR43135">
    <property type="entry name" value="ALPHA-D-RIBOSE 1-METHYLPHOSPHONATE 5-TRIPHOSPHATE DIPHOSPHATASE"/>
    <property type="match status" value="1"/>
</dbReference>
<evidence type="ECO:0000256" key="5">
    <source>
        <dbReference type="ARBA" id="ARBA00022801"/>
    </source>
</evidence>
<dbReference type="InterPro" id="IPR011059">
    <property type="entry name" value="Metal-dep_hydrolase_composite"/>
</dbReference>
<evidence type="ECO:0000256" key="2">
    <source>
        <dbReference type="ARBA" id="ARBA00002368"/>
    </source>
</evidence>
<dbReference type="Gene3D" id="3.20.20.140">
    <property type="entry name" value="Metal-dependent hydrolases"/>
    <property type="match status" value="1"/>
</dbReference>
<dbReference type="InterPro" id="IPR032466">
    <property type="entry name" value="Metal_Hydrolase"/>
</dbReference>
<dbReference type="SUPFAM" id="SSF51556">
    <property type="entry name" value="Metallo-dependent hydrolases"/>
    <property type="match status" value="1"/>
</dbReference>
<dbReference type="EMBL" id="CP073720">
    <property type="protein sequence ID" value="UWP86575.1"/>
    <property type="molecule type" value="Genomic_DNA"/>
</dbReference>
<keyword evidence="5" id="KW-0378">Hydrolase</keyword>
<dbReference type="SUPFAM" id="SSF51338">
    <property type="entry name" value="Composite domain of metallo-dependent hydrolases"/>
    <property type="match status" value="1"/>
</dbReference>
<dbReference type="PROSITE" id="PS00482">
    <property type="entry name" value="DIHYDROOROTASE_1"/>
    <property type="match status" value="1"/>
</dbReference>
<dbReference type="RefSeq" id="WP_259865882.1">
    <property type="nucleotide sequence ID" value="NZ_BAAAST010000003.1"/>
</dbReference>
<gene>
    <name evidence="7" type="ORF">Dfulv_20975</name>
</gene>
<feature type="domain" description="Amidohydrolase-related" evidence="6">
    <location>
        <begin position="66"/>
        <end position="414"/>
    </location>
</feature>
<evidence type="ECO:0000256" key="1">
    <source>
        <dbReference type="ARBA" id="ARBA00001947"/>
    </source>
</evidence>
<evidence type="ECO:0000313" key="8">
    <source>
        <dbReference type="Proteomes" id="UP001059617"/>
    </source>
</evidence>
<reference evidence="7" key="1">
    <citation type="submission" date="2021-04" db="EMBL/GenBank/DDBJ databases">
        <authorList>
            <person name="Hartkoorn R.C."/>
            <person name="Beaudoing E."/>
            <person name="Hot D."/>
        </authorList>
    </citation>
    <scope>NUCLEOTIDE SEQUENCE</scope>
    <source>
        <strain evidence="7">NRRL B-16292</strain>
    </source>
</reference>
<keyword evidence="4" id="KW-0479">Metal-binding</keyword>
<dbReference type="InterPro" id="IPR006680">
    <property type="entry name" value="Amidohydro-rel"/>
</dbReference>
<evidence type="ECO:0000259" key="6">
    <source>
        <dbReference type="Pfam" id="PF01979"/>
    </source>
</evidence>
<comment type="function">
    <text evidence="2">Catalyzes the reversible cyclization of carbamoyl aspartate to dihydroorotate.</text>
</comment>
<dbReference type="Proteomes" id="UP001059617">
    <property type="component" value="Chromosome"/>
</dbReference>
<sequence>MSPRAGTAGTSWVVSADRLIDGTGGAVVDDPVVLVEDGRIVAVHQGRLPDGAERPGTRVLDLAGCTLLPGLTDAHVHLNLPGDGSEFETWSRESDGVFVAAADHAARIALEAGITTLRDTGSRGSTVFDLRRAAELGRGRIPRLLVCGHPLTISGGHGWPLGGEVDGVEGVRTAVRQLKKAGADWIKVIGSGGGTKGTLVHRPAFTRAELRAIADEAHRLELKVTTHTVCTESLEDALEAGVDGIEHGLFLVDFEHQEYSPRVAERLAAAGIPVTSTLVVGHDVVRSVDAIDKPDAEQRLQRDRWDRMLGDTLDQFGRMRSLGVPFIAGTDAGWRFTEFDSLPDELWLMTEGGMSAVEAVHAASGLAADVLGFADEAGRVVPGLAADLVAVAGDPLGDLRRLRDVEMVMQAGKLRVDRGARGTRSGGAR</sequence>
<dbReference type="PANTHER" id="PTHR43135:SF3">
    <property type="entry name" value="ALPHA-D-RIBOSE 1-METHYLPHOSPHONATE 5-TRIPHOSPHATE DIPHOSPHATASE"/>
    <property type="match status" value="1"/>
</dbReference>
<dbReference type="InterPro" id="IPR002195">
    <property type="entry name" value="Dihydroorotase_CS"/>
</dbReference>
<dbReference type="Pfam" id="PF01979">
    <property type="entry name" value="Amidohydro_1"/>
    <property type="match status" value="1"/>
</dbReference>
<comment type="similarity">
    <text evidence="3">Belongs to the metallo-dependent hydrolases superfamily. DHOase family. Class I DHOase subfamily.</text>
</comment>
<dbReference type="InterPro" id="IPR051781">
    <property type="entry name" value="Metallo-dep_Hydrolase"/>
</dbReference>
<accession>A0ABY5W949</accession>
<name>A0ABY5W949_9ACTN</name>